<organism evidence="2 3">
    <name type="scientific">Malacoplasma penetrans (strain HF-2)</name>
    <name type="common">Mycoplasma penetrans</name>
    <dbReference type="NCBI Taxonomy" id="272633"/>
    <lineage>
        <taxon>Bacteria</taxon>
        <taxon>Bacillati</taxon>
        <taxon>Mycoplasmatota</taxon>
        <taxon>Mycoplasmoidales</taxon>
        <taxon>Mycoplasmoidaceae</taxon>
        <taxon>Malacoplasma</taxon>
    </lineage>
</organism>
<keyword evidence="1" id="KW-1133">Transmembrane helix</keyword>
<name>Q8EVR1_MALP2</name>
<accession>Q8EVR1</accession>
<gene>
    <name evidence="2" type="ordered locus">MYPE4980</name>
</gene>
<dbReference type="AlphaFoldDB" id="Q8EVR1"/>
<keyword evidence="1" id="KW-0812">Transmembrane</keyword>
<dbReference type="Proteomes" id="UP000002522">
    <property type="component" value="Chromosome"/>
</dbReference>
<evidence type="ECO:0000313" key="3">
    <source>
        <dbReference type="Proteomes" id="UP000002522"/>
    </source>
</evidence>
<dbReference type="KEGG" id="mpe:MYPE4980"/>
<keyword evidence="3" id="KW-1185">Reference proteome</keyword>
<dbReference type="InParanoid" id="Q8EVR1"/>
<dbReference type="STRING" id="272633.gene:10731615"/>
<evidence type="ECO:0000256" key="1">
    <source>
        <dbReference type="SAM" id="Phobius"/>
    </source>
</evidence>
<evidence type="ECO:0008006" key="4">
    <source>
        <dbReference type="Google" id="ProtNLM"/>
    </source>
</evidence>
<dbReference type="HOGENOM" id="CLU_423248_0_0_14"/>
<protein>
    <recommendedName>
        <fullName evidence="4">Magnesium transporter MgtE intracellular domain-containing protein</fullName>
    </recommendedName>
</protein>
<proteinExistence type="predicted"/>
<evidence type="ECO:0000313" key="2">
    <source>
        <dbReference type="EMBL" id="BAC44288.1"/>
    </source>
</evidence>
<dbReference type="EMBL" id="BA000026">
    <property type="protein sequence ID" value="BAC44288.1"/>
    <property type="molecule type" value="Genomic_DNA"/>
</dbReference>
<keyword evidence="1" id="KW-0472">Membrane</keyword>
<reference evidence="2 3" key="1">
    <citation type="journal article" date="2002" name="Nucleic Acids Res.">
        <title>The complete genomic sequence of Mycoplasma penetrans, an intracellular bacterial pathogen in humans.</title>
        <authorList>
            <person name="Sasaki Y."/>
            <person name="Ishikawa J."/>
            <person name="Yamashita A."/>
            <person name="Oshima K."/>
            <person name="Kenri T."/>
            <person name="Furuya K."/>
            <person name="Yoshino C."/>
            <person name="Horino A."/>
            <person name="Shiba T."/>
            <person name="Sasaki T."/>
            <person name="Hattori M."/>
        </authorList>
    </citation>
    <scope>NUCLEOTIDE SEQUENCE [LARGE SCALE GENOMIC DNA]</scope>
    <source>
        <strain evidence="2 3">HF-2</strain>
    </source>
</reference>
<feature type="transmembrane region" description="Helical" evidence="1">
    <location>
        <begin position="20"/>
        <end position="42"/>
    </location>
</feature>
<sequence length="647" mass="75886">MKTFLKILRFWFIIKIYTKIWVYIFKLIKLIWYSSFWTLLLMSNLKNQNFNKILLEQQLINKVKIIKNNIRVLNARKMRTNLLHEKQEYSIRIQNLEYELSAITNILVNKIHSKKTIDSLIRSNKKDLKEIDYLLKNIKLSDKDYLYLLSKKMDLNLFISEISRHLINAKQYNVFPKRPNVNRNVFKENRRASTEPSIEELRQMLLEKTDGEISRIIRDVPESIIKQIWGNINSNNEVIIKEMPVEVVREVPVEVIKEIPVEVVREIEIEKEVIREIPVEVIREIEIEREVIKEVPVEIIRDIKIGSDLDEFTLQDFKNILLSKSSEEISEIVKDIPENIVTQIWGNLSSTQFKEIIREIPVEVIKEIPIEKEIIKEVYVDADINNISLNDLKNLLLNKSNEEISEIIKEVPESIVAQIWGHLTTTQIQEIIKEIPVEVVKEVEVIKEIPVEVVKEIEVIKEVPIEIIKEVEVEKEVVKEVAIEVVKETPPITVYKEITVPIEVVKEVKIFVGPDGNLYDDEGRTKRIDLALTDEMLNNMGIELYQAEEPIVFDETLNNRNQHLEEHLSQKEYLDKLSHQQLNDTVDYAEKAEIITMNDMNKLYENNKLNSNNSRNESVVNRNALAEDGEEQNDLEFDSLSYDFTDI</sequence>